<keyword evidence="2" id="KW-0503">Monooxygenase</keyword>
<organism evidence="4 5">
    <name type="scientific">Promicromonospora aerolata</name>
    <dbReference type="NCBI Taxonomy" id="195749"/>
    <lineage>
        <taxon>Bacteria</taxon>
        <taxon>Bacillati</taxon>
        <taxon>Actinomycetota</taxon>
        <taxon>Actinomycetes</taxon>
        <taxon>Micrococcales</taxon>
        <taxon>Promicromonosporaceae</taxon>
        <taxon>Promicromonospora</taxon>
    </lineage>
</organism>
<keyword evidence="5" id="KW-1185">Reference proteome</keyword>
<keyword evidence="1" id="KW-0560">Oxidoreductase</keyword>
<proteinExistence type="predicted"/>
<evidence type="ECO:0000313" key="5">
    <source>
        <dbReference type="Proteomes" id="UP001597338"/>
    </source>
</evidence>
<sequence>MTNQRAATALIIGGGVGGPVAAAALARVDVEPVVLEAHSGPADQLGAFLTLAPNGLAALRAVGMVERVRAAASFATTRTEFVNGAGRRLGLLGDESHLPPELRSVTITRAALQRAVTEAATDQGVRFEYDKRLRGYAEEGAQVTATFDDGTDAAGDVLLGADGIHSAVRDGLSPDGPHPTYTGLLGIGGFVPAADIPPTPPETVRMVFGSRAFFGYQCAPDGRTFWFANLGHSERSREEIAAHGDEAWRAHALDLFDGDLPELTRIMEAADPAQFRPLGTYDLPSLPRWHRGRVGILGDAAHAVSPSSGQGASLALEDALELARQLSRHDPAAALAAYESARRDRVERIAAVGRRRGTQKAGSSHPVALAVRDVSMRIAFTLIGRFGSQRWITDYRPDVADASRGRS</sequence>
<dbReference type="InterPro" id="IPR050493">
    <property type="entry name" value="FAD-dep_Monooxygenase_BioMet"/>
</dbReference>
<dbReference type="InterPro" id="IPR036188">
    <property type="entry name" value="FAD/NAD-bd_sf"/>
</dbReference>
<reference evidence="5" key="1">
    <citation type="journal article" date="2019" name="Int. J. Syst. Evol. Microbiol.">
        <title>The Global Catalogue of Microorganisms (GCM) 10K type strain sequencing project: providing services to taxonomists for standard genome sequencing and annotation.</title>
        <authorList>
            <consortium name="The Broad Institute Genomics Platform"/>
            <consortium name="The Broad Institute Genome Sequencing Center for Infectious Disease"/>
            <person name="Wu L."/>
            <person name="Ma J."/>
        </authorList>
    </citation>
    <scope>NUCLEOTIDE SEQUENCE [LARGE SCALE GENOMIC DNA]</scope>
    <source>
        <strain evidence="5">CCM 7043</strain>
    </source>
</reference>
<dbReference type="PRINTS" id="PR00420">
    <property type="entry name" value="RNGMNOXGNASE"/>
</dbReference>
<evidence type="ECO:0000256" key="2">
    <source>
        <dbReference type="ARBA" id="ARBA00023033"/>
    </source>
</evidence>
<dbReference type="RefSeq" id="WP_377196773.1">
    <property type="nucleotide sequence ID" value="NZ_JBHUHF010000001.1"/>
</dbReference>
<dbReference type="InterPro" id="IPR002938">
    <property type="entry name" value="FAD-bd"/>
</dbReference>
<gene>
    <name evidence="4" type="ORF">ACFSL2_04940</name>
</gene>
<dbReference type="SUPFAM" id="SSF51905">
    <property type="entry name" value="FAD/NAD(P)-binding domain"/>
    <property type="match status" value="1"/>
</dbReference>
<evidence type="ECO:0000313" key="4">
    <source>
        <dbReference type="EMBL" id="MFD2024850.1"/>
    </source>
</evidence>
<protein>
    <submittedName>
        <fullName evidence="4">FAD-dependent oxidoreductase</fullName>
    </submittedName>
</protein>
<dbReference type="EMBL" id="JBHUHF010000001">
    <property type="protein sequence ID" value="MFD2024850.1"/>
    <property type="molecule type" value="Genomic_DNA"/>
</dbReference>
<name>A0ABW4V673_9MICO</name>
<evidence type="ECO:0000256" key="1">
    <source>
        <dbReference type="ARBA" id="ARBA00023002"/>
    </source>
</evidence>
<dbReference type="Gene3D" id="3.50.50.60">
    <property type="entry name" value="FAD/NAD(P)-binding domain"/>
    <property type="match status" value="1"/>
</dbReference>
<dbReference type="Pfam" id="PF01494">
    <property type="entry name" value="FAD_binding_3"/>
    <property type="match status" value="1"/>
</dbReference>
<evidence type="ECO:0000259" key="3">
    <source>
        <dbReference type="Pfam" id="PF01494"/>
    </source>
</evidence>
<accession>A0ABW4V673</accession>
<dbReference type="Proteomes" id="UP001597338">
    <property type="component" value="Unassembled WGS sequence"/>
</dbReference>
<feature type="domain" description="FAD-binding" evidence="3">
    <location>
        <begin position="8"/>
        <end position="349"/>
    </location>
</feature>
<comment type="caution">
    <text evidence="4">The sequence shown here is derived from an EMBL/GenBank/DDBJ whole genome shotgun (WGS) entry which is preliminary data.</text>
</comment>
<dbReference type="PANTHER" id="PTHR13789:SF309">
    <property type="entry name" value="PUTATIVE (AFU_ORTHOLOGUE AFUA_6G14510)-RELATED"/>
    <property type="match status" value="1"/>
</dbReference>
<dbReference type="PANTHER" id="PTHR13789">
    <property type="entry name" value="MONOOXYGENASE"/>
    <property type="match status" value="1"/>
</dbReference>